<evidence type="ECO:0000313" key="2">
    <source>
        <dbReference type="EMBL" id="MBD2151936.1"/>
    </source>
</evidence>
<feature type="domain" description="ATPase AAA-type core" evidence="1">
    <location>
        <begin position="28"/>
        <end position="98"/>
    </location>
</feature>
<keyword evidence="3" id="KW-1185">Reference proteome</keyword>
<dbReference type="Gene3D" id="3.40.50.300">
    <property type="entry name" value="P-loop containing nucleotide triphosphate hydrolases"/>
    <property type="match status" value="1"/>
</dbReference>
<dbReference type="Pfam" id="PF13304">
    <property type="entry name" value="AAA_21"/>
    <property type="match status" value="1"/>
</dbReference>
<name>A0A926UW37_9CYAN</name>
<comment type="caution">
    <text evidence="2">The sequence shown here is derived from an EMBL/GenBank/DDBJ whole genome shotgun (WGS) entry which is preliminary data.</text>
</comment>
<evidence type="ECO:0000313" key="3">
    <source>
        <dbReference type="Proteomes" id="UP000631421"/>
    </source>
</evidence>
<keyword evidence="2" id="KW-0067">ATP-binding</keyword>
<dbReference type="AlphaFoldDB" id="A0A926UW37"/>
<dbReference type="SUPFAM" id="SSF52540">
    <property type="entry name" value="P-loop containing nucleoside triphosphate hydrolases"/>
    <property type="match status" value="1"/>
</dbReference>
<protein>
    <submittedName>
        <fullName evidence="2">ATP-binding protein</fullName>
    </submittedName>
</protein>
<reference evidence="2" key="2">
    <citation type="submission" date="2020-08" db="EMBL/GenBank/DDBJ databases">
        <authorList>
            <person name="Chen M."/>
            <person name="Teng W."/>
            <person name="Zhao L."/>
            <person name="Hu C."/>
            <person name="Zhou Y."/>
            <person name="Han B."/>
            <person name="Song L."/>
            <person name="Shu W."/>
        </authorList>
    </citation>
    <scope>NUCLEOTIDE SEQUENCE</scope>
    <source>
        <strain evidence="2">FACHB-1277</strain>
    </source>
</reference>
<dbReference type="Proteomes" id="UP000631421">
    <property type="component" value="Unassembled WGS sequence"/>
</dbReference>
<keyword evidence="2" id="KW-0547">Nucleotide-binding</keyword>
<dbReference type="EMBL" id="JACJPY010000073">
    <property type="protein sequence ID" value="MBD2151936.1"/>
    <property type="molecule type" value="Genomic_DNA"/>
</dbReference>
<dbReference type="InterPro" id="IPR003959">
    <property type="entry name" value="ATPase_AAA_core"/>
</dbReference>
<accession>A0A926UW37</accession>
<evidence type="ECO:0000259" key="1">
    <source>
        <dbReference type="Pfam" id="PF13304"/>
    </source>
</evidence>
<organism evidence="2 3">
    <name type="scientific">Pseudanabaena cinerea FACHB-1277</name>
    <dbReference type="NCBI Taxonomy" id="2949581"/>
    <lineage>
        <taxon>Bacteria</taxon>
        <taxon>Bacillati</taxon>
        <taxon>Cyanobacteriota</taxon>
        <taxon>Cyanophyceae</taxon>
        <taxon>Pseudanabaenales</taxon>
        <taxon>Pseudanabaenaceae</taxon>
        <taxon>Pseudanabaena</taxon>
        <taxon>Pseudanabaena cinerea</taxon>
    </lineage>
</organism>
<gene>
    <name evidence="2" type="ORF">H6F44_17670</name>
</gene>
<dbReference type="GO" id="GO:0005524">
    <property type="term" value="F:ATP binding"/>
    <property type="evidence" value="ECO:0007669"/>
    <property type="project" value="UniProtKB-KW"/>
</dbReference>
<dbReference type="InterPro" id="IPR027417">
    <property type="entry name" value="P-loop_NTPase"/>
</dbReference>
<proteinExistence type="predicted"/>
<reference evidence="2" key="1">
    <citation type="journal article" date="2015" name="ISME J.">
        <title>Draft Genome Sequence of Streptomyces incarnatus NRRL8089, which Produces the Nucleoside Antibiotic Sinefungin.</title>
        <authorList>
            <person name="Oshima K."/>
            <person name="Hattori M."/>
            <person name="Shimizu H."/>
            <person name="Fukuda K."/>
            <person name="Nemoto M."/>
            <person name="Inagaki K."/>
            <person name="Tamura T."/>
        </authorList>
    </citation>
    <scope>NUCLEOTIDE SEQUENCE</scope>
    <source>
        <strain evidence="2">FACHB-1277</strain>
    </source>
</reference>
<sequence>MLSLVPAPKQKEHPDNVIRNGKHEALNVVAIYGANASGKSNLLKAMVTLDMIINLSAKFSSTQKLPYEPFLLRERWNEKPTFYELTFLVGKIRYRYADGATKDMGSMSRWGFEDLR</sequence>
<dbReference type="GO" id="GO:0016887">
    <property type="term" value="F:ATP hydrolysis activity"/>
    <property type="evidence" value="ECO:0007669"/>
    <property type="project" value="InterPro"/>
</dbReference>